<dbReference type="Gene3D" id="3.40.50.720">
    <property type="entry name" value="NAD(P)-binding Rossmann-like Domain"/>
    <property type="match status" value="1"/>
</dbReference>
<dbReference type="EMBL" id="CP001778">
    <property type="protein sequence ID" value="ADD45627.1"/>
    <property type="molecule type" value="Genomic_DNA"/>
</dbReference>
<organism evidence="2 3">
    <name type="scientific">Stackebrandtia nassauensis (strain DSM 44728 / CIP 108903 / NRRL B-16338 / NBRC 102104 / LLR-40K-21)</name>
    <dbReference type="NCBI Taxonomy" id="446470"/>
    <lineage>
        <taxon>Bacteria</taxon>
        <taxon>Bacillati</taxon>
        <taxon>Actinomycetota</taxon>
        <taxon>Actinomycetes</taxon>
        <taxon>Glycomycetales</taxon>
        <taxon>Glycomycetaceae</taxon>
        <taxon>Stackebrandtia</taxon>
    </lineage>
</organism>
<evidence type="ECO:0000259" key="1">
    <source>
        <dbReference type="Pfam" id="PF13460"/>
    </source>
</evidence>
<dbReference type="Proteomes" id="UP000000844">
    <property type="component" value="Chromosome"/>
</dbReference>
<reference evidence="2 3" key="1">
    <citation type="journal article" date="2009" name="Stand. Genomic Sci.">
        <title>Complete genome sequence of Stackebrandtia nassauensis type strain (LLR-40K-21).</title>
        <authorList>
            <person name="Munk C."/>
            <person name="Lapidus A."/>
            <person name="Copeland A."/>
            <person name="Jando M."/>
            <person name="Mayilraj S."/>
            <person name="Glavina Del Rio T."/>
            <person name="Nolan M."/>
            <person name="Chen F."/>
            <person name="Lucas S."/>
            <person name="Tice H."/>
            <person name="Cheng J.F."/>
            <person name="Han C."/>
            <person name="Detter J.C."/>
            <person name="Bruce D."/>
            <person name="Goodwin L."/>
            <person name="Chain P."/>
            <person name="Pitluck S."/>
            <person name="Goker M."/>
            <person name="Ovchinikova G."/>
            <person name="Pati A."/>
            <person name="Ivanova N."/>
            <person name="Mavromatis K."/>
            <person name="Chen A."/>
            <person name="Palaniappan K."/>
            <person name="Land M."/>
            <person name="Hauser L."/>
            <person name="Chang Y.J."/>
            <person name="Jeffries C.D."/>
            <person name="Bristow J."/>
            <person name="Eisen J.A."/>
            <person name="Markowitz V."/>
            <person name="Hugenholtz P."/>
            <person name="Kyrpides N.C."/>
            <person name="Klenk H.P."/>
        </authorList>
    </citation>
    <scope>NUCLEOTIDE SEQUENCE [LARGE SCALE GENOMIC DNA]</scope>
    <source>
        <strain evidence="3">DSM 44728 / CIP 108903 / NRRL B-16338 / NBRC 102104 / LLR-40K-21</strain>
    </source>
</reference>
<name>D3Q098_STANL</name>
<dbReference type="RefSeq" id="WP_013021198.1">
    <property type="nucleotide sequence ID" value="NC_013947.1"/>
</dbReference>
<keyword evidence="3" id="KW-1185">Reference proteome</keyword>
<dbReference type="OrthoDB" id="3207931at2"/>
<gene>
    <name evidence="2" type="ordered locus">Snas_6001</name>
</gene>
<accession>D3Q098</accession>
<dbReference type="eggNOG" id="COG0702">
    <property type="taxonomic scope" value="Bacteria"/>
</dbReference>
<dbReference type="InterPro" id="IPR036291">
    <property type="entry name" value="NAD(P)-bd_dom_sf"/>
</dbReference>
<evidence type="ECO:0000313" key="2">
    <source>
        <dbReference type="EMBL" id="ADD45627.1"/>
    </source>
</evidence>
<dbReference type="InterPro" id="IPR016040">
    <property type="entry name" value="NAD(P)-bd_dom"/>
</dbReference>
<feature type="domain" description="NAD(P)-binding" evidence="1">
    <location>
        <begin position="7"/>
        <end position="180"/>
    </location>
</feature>
<dbReference type="AlphaFoldDB" id="D3Q098"/>
<sequence>MTVLVTGASGNIGSRVVSTLADTGFAVRAAAREAAALEVPDGVETVSLDIGQPGDATAVLDGVDTIFLYPIRSGSPEALLAAAREAGVRHVVLLSSPGSWDAGEHDRVIGQVHQGIERTLSASGLDHTVLYPSWLASNARRDWANDIRDSGRVRLAFADAHVNPIHIDDVAEVAADLLTRERFRGRMQVLTGPESMRLRDVVSVLGEALDRPIGLDELTREQALAERPPHLPEAVLETLLDVMAAAVDVPALVNNNVERITGHPARPFGQWVSEQRVAFAA</sequence>
<dbReference type="HOGENOM" id="CLU_007383_10_6_11"/>
<evidence type="ECO:0000313" key="3">
    <source>
        <dbReference type="Proteomes" id="UP000000844"/>
    </source>
</evidence>
<dbReference type="Pfam" id="PF13460">
    <property type="entry name" value="NAD_binding_10"/>
    <property type="match status" value="1"/>
</dbReference>
<dbReference type="PANTHER" id="PTHR43162">
    <property type="match status" value="1"/>
</dbReference>
<dbReference type="InterPro" id="IPR051604">
    <property type="entry name" value="Ergot_Alk_Oxidoreductase"/>
</dbReference>
<dbReference type="KEGG" id="sna:Snas_6001"/>
<protein>
    <submittedName>
        <fullName evidence="2">NmrA family protein</fullName>
    </submittedName>
</protein>
<dbReference type="SUPFAM" id="SSF51735">
    <property type="entry name" value="NAD(P)-binding Rossmann-fold domains"/>
    <property type="match status" value="1"/>
</dbReference>
<dbReference type="STRING" id="446470.Snas_6001"/>
<dbReference type="PANTHER" id="PTHR43162:SF1">
    <property type="entry name" value="PRESTALK A DIFFERENTIATION PROTEIN A"/>
    <property type="match status" value="1"/>
</dbReference>
<proteinExistence type="predicted"/>